<sequence>MTQLHEASSVGDLPSLEEGLKAGLDPNEPDIHWGSRTPLHVACASGHKKIVYVLLQAGAFPDSLTNVGWTPAHFAAEGGHAQCLQLLITAGCNITATDQYGDTARTIAARHNHQECVKMIDEI</sequence>
<reference evidence="6" key="1">
    <citation type="journal article" date="2010" name="Nature">
        <title>The Amphimedon queenslandica genome and the evolution of animal complexity.</title>
        <authorList>
            <person name="Srivastava M."/>
            <person name="Simakov O."/>
            <person name="Chapman J."/>
            <person name="Fahey B."/>
            <person name="Gauthier M.E."/>
            <person name="Mitros T."/>
            <person name="Richards G.S."/>
            <person name="Conaco C."/>
            <person name="Dacre M."/>
            <person name="Hellsten U."/>
            <person name="Larroux C."/>
            <person name="Putnam N.H."/>
            <person name="Stanke M."/>
            <person name="Adamska M."/>
            <person name="Darling A."/>
            <person name="Degnan S.M."/>
            <person name="Oakley T.H."/>
            <person name="Plachetzki D.C."/>
            <person name="Zhai Y."/>
            <person name="Adamski M."/>
            <person name="Calcino A."/>
            <person name="Cummins S.F."/>
            <person name="Goodstein D.M."/>
            <person name="Harris C."/>
            <person name="Jackson D.J."/>
            <person name="Leys S.P."/>
            <person name="Shu S."/>
            <person name="Woodcroft B.J."/>
            <person name="Vervoort M."/>
            <person name="Kosik K.S."/>
            <person name="Manning G."/>
            <person name="Degnan B.M."/>
            <person name="Rokhsar D.S."/>
        </authorList>
    </citation>
    <scope>NUCLEOTIDE SEQUENCE [LARGE SCALE GENOMIC DNA]</scope>
</reference>
<dbReference type="PANTHER" id="PTHR24201:SF15">
    <property type="entry name" value="ANKYRIN REPEAT DOMAIN-CONTAINING PROTEIN 66"/>
    <property type="match status" value="1"/>
</dbReference>
<feature type="region of interest" description="Disordered" evidence="4">
    <location>
        <begin position="1"/>
        <end position="22"/>
    </location>
</feature>
<dbReference type="InterPro" id="IPR036770">
    <property type="entry name" value="Ankyrin_rpt-contain_sf"/>
</dbReference>
<organism evidence="5 6">
    <name type="scientific">Amphimedon queenslandica</name>
    <name type="common">Sponge</name>
    <dbReference type="NCBI Taxonomy" id="400682"/>
    <lineage>
        <taxon>Eukaryota</taxon>
        <taxon>Metazoa</taxon>
        <taxon>Porifera</taxon>
        <taxon>Demospongiae</taxon>
        <taxon>Heteroscleromorpha</taxon>
        <taxon>Haplosclerida</taxon>
        <taxon>Niphatidae</taxon>
        <taxon>Amphimedon</taxon>
    </lineage>
</organism>
<dbReference type="EnsemblMetazoa" id="XM_011407481.2">
    <property type="protein sequence ID" value="XP_011405783.1"/>
    <property type="gene ID" value="LOC105313780"/>
</dbReference>
<reference evidence="5" key="2">
    <citation type="submission" date="2024-06" db="UniProtKB">
        <authorList>
            <consortium name="EnsemblMetazoa"/>
        </authorList>
    </citation>
    <scope>IDENTIFICATION</scope>
</reference>
<accession>A0AAN0IPH0</accession>
<evidence type="ECO:0000313" key="6">
    <source>
        <dbReference type="Proteomes" id="UP000007879"/>
    </source>
</evidence>
<evidence type="ECO:0000256" key="2">
    <source>
        <dbReference type="ARBA" id="ARBA00023043"/>
    </source>
</evidence>
<dbReference type="PROSITE" id="PS50297">
    <property type="entry name" value="ANK_REP_REGION"/>
    <property type="match status" value="2"/>
</dbReference>
<dbReference type="PRINTS" id="PR01415">
    <property type="entry name" value="ANKYRIN"/>
</dbReference>
<keyword evidence="6" id="KW-1185">Reference proteome</keyword>
<proteinExistence type="predicted"/>
<feature type="repeat" description="ANK" evidence="3">
    <location>
        <begin position="34"/>
        <end position="66"/>
    </location>
</feature>
<dbReference type="SUPFAM" id="SSF48403">
    <property type="entry name" value="Ankyrin repeat"/>
    <property type="match status" value="1"/>
</dbReference>
<dbReference type="SMART" id="SM00248">
    <property type="entry name" value="ANK"/>
    <property type="match status" value="2"/>
</dbReference>
<dbReference type="InterPro" id="IPR002110">
    <property type="entry name" value="Ankyrin_rpt"/>
</dbReference>
<dbReference type="InterPro" id="IPR050776">
    <property type="entry name" value="Ank_Repeat/CDKN_Inhibitor"/>
</dbReference>
<evidence type="ECO:0000256" key="1">
    <source>
        <dbReference type="ARBA" id="ARBA00022737"/>
    </source>
</evidence>
<evidence type="ECO:0000313" key="5">
    <source>
        <dbReference type="EnsemblMetazoa" id="XP_011405783.1"/>
    </source>
</evidence>
<dbReference type="GeneID" id="105313780"/>
<dbReference type="PROSITE" id="PS50088">
    <property type="entry name" value="ANK_REPEAT"/>
    <property type="match status" value="2"/>
</dbReference>
<evidence type="ECO:0000256" key="3">
    <source>
        <dbReference type="PROSITE-ProRule" id="PRU00023"/>
    </source>
</evidence>
<name>A0AAN0IPH0_AMPQE</name>
<keyword evidence="2 3" id="KW-0040">ANK repeat</keyword>
<dbReference type="Pfam" id="PF12796">
    <property type="entry name" value="Ank_2"/>
    <property type="match status" value="1"/>
</dbReference>
<keyword evidence="1" id="KW-0677">Repeat</keyword>
<dbReference type="KEGG" id="aqu:105313780"/>
<feature type="repeat" description="ANK" evidence="3">
    <location>
        <begin position="67"/>
        <end position="99"/>
    </location>
</feature>
<dbReference type="RefSeq" id="XP_011405783.1">
    <property type="nucleotide sequence ID" value="XM_011407481.2"/>
</dbReference>
<evidence type="ECO:0000256" key="4">
    <source>
        <dbReference type="SAM" id="MobiDB-lite"/>
    </source>
</evidence>
<dbReference type="Proteomes" id="UP000007879">
    <property type="component" value="Unassembled WGS sequence"/>
</dbReference>
<dbReference type="Gene3D" id="1.25.40.20">
    <property type="entry name" value="Ankyrin repeat-containing domain"/>
    <property type="match status" value="2"/>
</dbReference>
<protein>
    <submittedName>
        <fullName evidence="5">Uncharacterized protein</fullName>
    </submittedName>
</protein>
<dbReference type="AlphaFoldDB" id="A0AAN0IPH0"/>
<dbReference type="PANTHER" id="PTHR24201">
    <property type="entry name" value="ANK_REP_REGION DOMAIN-CONTAINING PROTEIN"/>
    <property type="match status" value="1"/>
</dbReference>